<keyword evidence="4 8" id="KW-0378">Hydrolase</keyword>
<dbReference type="InterPro" id="IPR045121">
    <property type="entry name" value="CoAse"/>
</dbReference>
<reference evidence="9" key="1">
    <citation type="submission" date="2017-11" db="EMBL/GenBank/DDBJ databases">
        <title>Phenotypic and genomic properties of facultatively anaerobic sulfur-reducing natronoarchaea from hypersaline soda lakes.</title>
        <authorList>
            <person name="Sorokin D.Y."/>
            <person name="Kublanov I.V."/>
            <person name="Roman P."/>
            <person name="Sinninghe Damste J.S."/>
            <person name="Golyshin P.N."/>
            <person name="Rojo D."/>
            <person name="Ciordia S."/>
            <person name="Mena M.D.C."/>
            <person name="Ferrer M."/>
            <person name="Messina E."/>
            <person name="Smedile F."/>
            <person name="La Spada G."/>
            <person name="La Cono V."/>
            <person name="Yakimov M.M."/>
        </authorList>
    </citation>
    <scope>NUCLEOTIDE SEQUENCE [LARGE SCALE GENOMIC DNA]</scope>
    <source>
        <strain evidence="9">AArc-Sl</strain>
    </source>
</reference>
<evidence type="ECO:0000256" key="4">
    <source>
        <dbReference type="ARBA" id="ARBA00022801"/>
    </source>
</evidence>
<keyword evidence="5" id="KW-0460">Magnesium</keyword>
<evidence type="ECO:0000256" key="3">
    <source>
        <dbReference type="ARBA" id="ARBA00022723"/>
    </source>
</evidence>
<dbReference type="PANTHER" id="PTHR12992:SF11">
    <property type="entry name" value="MITOCHONDRIAL COENZYME A DIPHOSPHATASE NUDT8"/>
    <property type="match status" value="1"/>
</dbReference>
<dbReference type="Proteomes" id="UP000263012">
    <property type="component" value="Chromosome"/>
</dbReference>
<dbReference type="InterPro" id="IPR020084">
    <property type="entry name" value="NUDIX_hydrolase_CS"/>
</dbReference>
<dbReference type="KEGG" id="hdf:AArcSl_1528"/>
<dbReference type="Gene3D" id="3.90.79.10">
    <property type="entry name" value="Nucleoside Triphosphate Pyrophosphohydrolase"/>
    <property type="match status" value="1"/>
</dbReference>
<accession>A0A343TJ85</accession>
<dbReference type="RefSeq" id="WP_119817288.1">
    <property type="nucleotide sequence ID" value="NZ_CP025066.1"/>
</dbReference>
<dbReference type="SUPFAM" id="SSF55811">
    <property type="entry name" value="Nudix"/>
    <property type="match status" value="1"/>
</dbReference>
<comment type="cofactor">
    <cofactor evidence="1">
        <name>Mn(2+)</name>
        <dbReference type="ChEBI" id="CHEBI:29035"/>
    </cofactor>
</comment>
<evidence type="ECO:0000256" key="2">
    <source>
        <dbReference type="ARBA" id="ARBA00001946"/>
    </source>
</evidence>
<dbReference type="PANTHER" id="PTHR12992">
    <property type="entry name" value="NUDIX HYDROLASE"/>
    <property type="match status" value="1"/>
</dbReference>
<gene>
    <name evidence="8" type="ORF">AArcSl_1528</name>
</gene>
<evidence type="ECO:0000313" key="8">
    <source>
        <dbReference type="EMBL" id="AUX09157.1"/>
    </source>
</evidence>
<dbReference type="InterPro" id="IPR000086">
    <property type="entry name" value="NUDIX_hydrolase_dom"/>
</dbReference>
<name>A0A343TJ85_9EURY</name>
<dbReference type="AlphaFoldDB" id="A0A343TJ85"/>
<keyword evidence="3" id="KW-0479">Metal-binding</keyword>
<keyword evidence="9" id="KW-1185">Reference proteome</keyword>
<keyword evidence="6" id="KW-0464">Manganese</keyword>
<evidence type="ECO:0000259" key="7">
    <source>
        <dbReference type="PROSITE" id="PS51462"/>
    </source>
</evidence>
<dbReference type="GO" id="GO:0046872">
    <property type="term" value="F:metal ion binding"/>
    <property type="evidence" value="ECO:0007669"/>
    <property type="project" value="UniProtKB-KW"/>
</dbReference>
<organism evidence="8 9">
    <name type="scientific">Halalkaliarchaeum desulfuricum</name>
    <dbReference type="NCBI Taxonomy" id="2055893"/>
    <lineage>
        <taxon>Archaea</taxon>
        <taxon>Methanobacteriati</taxon>
        <taxon>Methanobacteriota</taxon>
        <taxon>Stenosarchaea group</taxon>
        <taxon>Halobacteria</taxon>
        <taxon>Halobacteriales</taxon>
        <taxon>Haloferacaceae</taxon>
        <taxon>Halalkaliarchaeum</taxon>
    </lineage>
</organism>
<protein>
    <submittedName>
        <fullName evidence="8">NUDIX family hydrolase</fullName>
    </submittedName>
</protein>
<dbReference type="PROSITE" id="PS51462">
    <property type="entry name" value="NUDIX"/>
    <property type="match status" value="1"/>
</dbReference>
<evidence type="ECO:0000256" key="1">
    <source>
        <dbReference type="ARBA" id="ARBA00001936"/>
    </source>
</evidence>
<feature type="domain" description="Nudix hydrolase" evidence="7">
    <location>
        <begin position="18"/>
        <end position="155"/>
    </location>
</feature>
<evidence type="ECO:0000313" key="9">
    <source>
        <dbReference type="Proteomes" id="UP000263012"/>
    </source>
</evidence>
<dbReference type="OrthoDB" id="51434at2157"/>
<sequence>MDLAEVSRHEPVQVGGTAREAAVLVPVFFREREPWLLFTKRAEHLGEHPGQMSFPGGGREPVDESLRETALREAREEVGLRPEEPTIVGRLDDIETVSGYAVRPFVGRIPDREYYPDEYEVAEIVPLPVRGLTDRGNYESQRREHPRHGDVRLHFFHVNGYTVWGATARMLVQFLELTTDWNVPPEPDHVVDEDAEYPV</sequence>
<dbReference type="CDD" id="cd03426">
    <property type="entry name" value="NUDIX_CoAse_Nudt7"/>
    <property type="match status" value="1"/>
</dbReference>
<dbReference type="GO" id="GO:0010945">
    <property type="term" value="F:coenzyme A diphosphatase activity"/>
    <property type="evidence" value="ECO:0007669"/>
    <property type="project" value="InterPro"/>
</dbReference>
<dbReference type="InterPro" id="IPR015797">
    <property type="entry name" value="NUDIX_hydrolase-like_dom_sf"/>
</dbReference>
<dbReference type="Pfam" id="PF00293">
    <property type="entry name" value="NUDIX"/>
    <property type="match status" value="1"/>
</dbReference>
<evidence type="ECO:0000256" key="6">
    <source>
        <dbReference type="ARBA" id="ARBA00023211"/>
    </source>
</evidence>
<proteinExistence type="predicted"/>
<comment type="cofactor">
    <cofactor evidence="2">
        <name>Mg(2+)</name>
        <dbReference type="ChEBI" id="CHEBI:18420"/>
    </cofactor>
</comment>
<dbReference type="PROSITE" id="PS00893">
    <property type="entry name" value="NUDIX_BOX"/>
    <property type="match status" value="1"/>
</dbReference>
<evidence type="ECO:0000256" key="5">
    <source>
        <dbReference type="ARBA" id="ARBA00022842"/>
    </source>
</evidence>
<dbReference type="GeneID" id="37877880"/>
<dbReference type="EMBL" id="CP025066">
    <property type="protein sequence ID" value="AUX09157.1"/>
    <property type="molecule type" value="Genomic_DNA"/>
</dbReference>